<evidence type="ECO:0000256" key="1">
    <source>
        <dbReference type="ARBA" id="ARBA00004496"/>
    </source>
</evidence>
<evidence type="ECO:0000256" key="4">
    <source>
        <dbReference type="ARBA" id="ARBA00022884"/>
    </source>
</evidence>
<dbReference type="Gene3D" id="2.130.10.10">
    <property type="entry name" value="YVTN repeat-like/Quinoprotein amine dehydrogenase"/>
    <property type="match status" value="2"/>
</dbReference>
<dbReference type="GO" id="GO:0016282">
    <property type="term" value="C:eukaryotic 43S preinitiation complex"/>
    <property type="evidence" value="ECO:0007669"/>
    <property type="project" value="UniProtKB-UniRule"/>
</dbReference>
<name>A0AAE0BR39_9CHLO</name>
<evidence type="ECO:0000256" key="5">
    <source>
        <dbReference type="ARBA" id="ARBA00022917"/>
    </source>
</evidence>
<dbReference type="GO" id="GO:0031369">
    <property type="term" value="F:translation initiation factor binding"/>
    <property type="evidence" value="ECO:0007669"/>
    <property type="project" value="InterPro"/>
</dbReference>
<keyword evidence="4 6" id="KW-0694">RNA-binding</keyword>
<dbReference type="PANTHER" id="PTHR14068:SF0">
    <property type="entry name" value="EUKARYOTIC TRANSLATION INITIATION FACTOR 3 SUBUNIT B"/>
    <property type="match status" value="1"/>
</dbReference>
<comment type="similarity">
    <text evidence="6 7">Belongs to the eIF-3 subunit B family.</text>
</comment>
<keyword evidence="2 6" id="KW-0963">Cytoplasm</keyword>
<dbReference type="SUPFAM" id="SSF82171">
    <property type="entry name" value="DPP6 N-terminal domain-like"/>
    <property type="match status" value="1"/>
</dbReference>
<dbReference type="FunFam" id="3.30.70.330:FF:000235">
    <property type="entry name" value="Eukaryotic translation initiation factor 3 subunit B"/>
    <property type="match status" value="1"/>
</dbReference>
<evidence type="ECO:0000256" key="2">
    <source>
        <dbReference type="ARBA" id="ARBA00022490"/>
    </source>
</evidence>
<dbReference type="AlphaFoldDB" id="A0AAE0BR39"/>
<dbReference type="PROSITE" id="PS50102">
    <property type="entry name" value="RRM"/>
    <property type="match status" value="1"/>
</dbReference>
<dbReference type="CDD" id="cd12278">
    <property type="entry name" value="RRM_eIF3B"/>
    <property type="match status" value="1"/>
</dbReference>
<dbReference type="Pfam" id="PF00076">
    <property type="entry name" value="RRM_1"/>
    <property type="match status" value="1"/>
</dbReference>
<dbReference type="GO" id="GO:0003723">
    <property type="term" value="F:RNA binding"/>
    <property type="evidence" value="ECO:0007669"/>
    <property type="project" value="UniProtKB-UniRule"/>
</dbReference>
<dbReference type="InterPro" id="IPR015943">
    <property type="entry name" value="WD40/YVTN_repeat-like_dom_sf"/>
</dbReference>
<comment type="function">
    <text evidence="7">Component of the eukaryotic translation initiation factor 3 (eIF-3) complex, which is involved in protein synthesis and, together with other initiation factors, stimulates binding of mRNA and methionyl-tRNAi to the 40S ribosome.</text>
</comment>
<dbReference type="InterPro" id="IPR035979">
    <property type="entry name" value="RBD_domain_sf"/>
</dbReference>
<dbReference type="HAMAP" id="MF_03001">
    <property type="entry name" value="eIF3b"/>
    <property type="match status" value="1"/>
</dbReference>
<dbReference type="GO" id="GO:0001732">
    <property type="term" value="P:formation of cytoplasmic translation initiation complex"/>
    <property type="evidence" value="ECO:0007669"/>
    <property type="project" value="UniProtKB-UniRule"/>
</dbReference>
<dbReference type="InterPro" id="IPR011400">
    <property type="entry name" value="EIF3B"/>
</dbReference>
<dbReference type="SUPFAM" id="SSF54928">
    <property type="entry name" value="RNA-binding domain, RBD"/>
    <property type="match status" value="1"/>
</dbReference>
<dbReference type="GO" id="GO:0005852">
    <property type="term" value="C:eukaryotic translation initiation factor 3 complex"/>
    <property type="evidence" value="ECO:0007669"/>
    <property type="project" value="UniProtKB-UniRule"/>
</dbReference>
<accession>A0AAE0BR39</accession>
<evidence type="ECO:0000259" key="8">
    <source>
        <dbReference type="PROSITE" id="PS50102"/>
    </source>
</evidence>
<evidence type="ECO:0000256" key="7">
    <source>
        <dbReference type="PIRNR" id="PIRNR036424"/>
    </source>
</evidence>
<dbReference type="PANTHER" id="PTHR14068">
    <property type="entry name" value="EUKARYOTIC TRANSLATION INITIATION FACTOR 3 EIF3 -RELATED"/>
    <property type="match status" value="1"/>
</dbReference>
<evidence type="ECO:0000256" key="6">
    <source>
        <dbReference type="HAMAP-Rule" id="MF_03001"/>
    </source>
</evidence>
<reference evidence="9 10" key="1">
    <citation type="journal article" date="2015" name="Genome Biol. Evol.">
        <title>Comparative Genomics of a Bacterivorous Green Alga Reveals Evolutionary Causalities and Consequences of Phago-Mixotrophic Mode of Nutrition.</title>
        <authorList>
            <person name="Burns J.A."/>
            <person name="Paasch A."/>
            <person name="Narechania A."/>
            <person name="Kim E."/>
        </authorList>
    </citation>
    <scope>NUCLEOTIDE SEQUENCE [LARGE SCALE GENOMIC DNA]</scope>
    <source>
        <strain evidence="9 10">PLY_AMNH</strain>
    </source>
</reference>
<dbReference type="InterPro" id="IPR013979">
    <property type="entry name" value="TIF_beta_prop-like"/>
</dbReference>
<dbReference type="InterPro" id="IPR000504">
    <property type="entry name" value="RRM_dom"/>
</dbReference>
<feature type="domain" description="RRM" evidence="8">
    <location>
        <begin position="45"/>
        <end position="132"/>
    </location>
</feature>
<comment type="caution">
    <text evidence="9">The sequence shown here is derived from an EMBL/GenBank/DDBJ whole genome shotgun (WGS) entry which is preliminary data.</text>
</comment>
<evidence type="ECO:0000313" key="10">
    <source>
        <dbReference type="Proteomes" id="UP001190700"/>
    </source>
</evidence>
<dbReference type="EMBL" id="LGRX02033455">
    <property type="protein sequence ID" value="KAK3241172.1"/>
    <property type="molecule type" value="Genomic_DNA"/>
</dbReference>
<comment type="subcellular location">
    <subcellularLocation>
        <location evidence="1 6 7">Cytoplasm</location>
    </subcellularLocation>
</comment>
<dbReference type="InterPro" id="IPR034363">
    <property type="entry name" value="eIF3B_RRM"/>
</dbReference>
<keyword evidence="5 6" id="KW-0648">Protein biosynthesis</keyword>
<dbReference type="InterPro" id="IPR012677">
    <property type="entry name" value="Nucleotide-bd_a/b_plait_sf"/>
</dbReference>
<gene>
    <name evidence="9" type="ORF">CYMTET_49034</name>
</gene>
<dbReference type="GO" id="GO:0033290">
    <property type="term" value="C:eukaryotic 48S preinitiation complex"/>
    <property type="evidence" value="ECO:0007669"/>
    <property type="project" value="UniProtKB-UniRule"/>
</dbReference>
<sequence length="689" mass="78803">MPEAREYASMRLEDVVLPPEDDMGIPSEDEDDDIEEIQSETGFGSVIVVDNLPVVPPGKHEKLVTVVRKIYGQIGTIREGGLWMPVDQATKNTKGYAFVEFCSAQEADAAMAQTDGYKLDKSHVFKVNKFDEFDKFIKVPDAYTAPAVKDYNAKANLWSWMMDERGRDQFAIRFGDDTELYWNDPARRCSEEVYRRSFWTESYVQWSPMGSMLTTVHRQGVAVWGGVGWQRLARFDHPGVQLVDFSPCEKYLITASTQEPSNPRDSATVLVKMFNVRAGQVARVFEGPLSDFVHEGVSGLPWPLFKWAGGCDDKYFARMSKNQISVYSTPDMALLDKKSVKVEGVADFNWCPTAPILSIYQPETGNQPARISLLQIPSRIELRQKNLFSVSEVKMYWQSEGEYLAVRVDKYTKTKKSTYSGFELFRVKERECPMEVLELESKTDKIVAVSWEPNGTRFAIIHGDGHRPDLTFYTMSNKQGRVGKVGTLKGKSVNALYWSPTGKNIVLAGLKSMNGQLEFFNVDEFEVLASAEHFMCTDVDWDPTGRYCVTSVSSQHQMENGFNVWSFNGKLLYKLSRDRFFQFLWRPRLPSLLSEEQEADIVKNLRTYSKKYEVQDDELAKEQNQTNQAGRQALLDEYRAWQREAHAILESQREEREALIGHIPEEEDVDMEEVDIEEIIDITEEIISM</sequence>
<comment type="function">
    <text evidence="6">RNA-binding component of the eukaryotic translation initiation factor 3 (eIF-3) complex, which is involved in protein synthesis of a specialized repertoire of mRNAs and, together with other initiation factors, stimulates binding of mRNA and methionyl-tRNAi to the 40S ribosome. The eIF-3 complex specifically targets and initiates translation of a subset of mRNAs involved in cell proliferation.</text>
</comment>
<evidence type="ECO:0000313" key="9">
    <source>
        <dbReference type="EMBL" id="KAK3241172.1"/>
    </source>
</evidence>
<dbReference type="SMART" id="SM00360">
    <property type="entry name" value="RRM"/>
    <property type="match status" value="1"/>
</dbReference>
<dbReference type="Pfam" id="PF08662">
    <property type="entry name" value="eIF2A"/>
    <property type="match status" value="1"/>
</dbReference>
<protein>
    <recommendedName>
        <fullName evidence="6 7">Eukaryotic translation initiation factor 3 subunit B</fullName>
        <shortName evidence="6 7">eIF3b</shortName>
    </recommendedName>
    <alternativeName>
        <fullName evidence="6">eIF-3-eta</fullName>
    </alternativeName>
    <alternativeName>
        <fullName evidence="6">eIF3 p110</fullName>
    </alternativeName>
</protein>
<evidence type="ECO:0000256" key="3">
    <source>
        <dbReference type="ARBA" id="ARBA00022540"/>
    </source>
</evidence>
<keyword evidence="3 6" id="KW-0396">Initiation factor</keyword>
<comment type="subunit">
    <text evidence="6 7">Component of the eukaryotic translation initiation factor 3 (eIF-3) complex.</text>
</comment>
<dbReference type="FunFam" id="2.130.10.10:FF:000286">
    <property type="entry name" value="Eukaryotic translation initiation factor 3 subunit B"/>
    <property type="match status" value="1"/>
</dbReference>
<keyword evidence="10" id="KW-1185">Reference proteome</keyword>
<dbReference type="Gene3D" id="3.30.70.330">
    <property type="match status" value="1"/>
</dbReference>
<dbReference type="PIRSF" id="PIRSF036424">
    <property type="entry name" value="eIF3b"/>
    <property type="match status" value="1"/>
</dbReference>
<organism evidence="9 10">
    <name type="scientific">Cymbomonas tetramitiformis</name>
    <dbReference type="NCBI Taxonomy" id="36881"/>
    <lineage>
        <taxon>Eukaryota</taxon>
        <taxon>Viridiplantae</taxon>
        <taxon>Chlorophyta</taxon>
        <taxon>Pyramimonadophyceae</taxon>
        <taxon>Pyramimonadales</taxon>
        <taxon>Pyramimonadaceae</taxon>
        <taxon>Cymbomonas</taxon>
    </lineage>
</organism>
<dbReference type="Proteomes" id="UP001190700">
    <property type="component" value="Unassembled WGS sequence"/>
</dbReference>
<dbReference type="GO" id="GO:0003743">
    <property type="term" value="F:translation initiation factor activity"/>
    <property type="evidence" value="ECO:0007669"/>
    <property type="project" value="UniProtKB-UniRule"/>
</dbReference>
<proteinExistence type="inferred from homology"/>